<gene>
    <name evidence="2" type="ORF">CYLTODRAFT_425620</name>
</gene>
<keyword evidence="3" id="KW-1185">Reference proteome</keyword>
<protein>
    <submittedName>
        <fullName evidence="2">Uncharacterized protein</fullName>
    </submittedName>
</protein>
<sequence length="137" mass="15858">MTGPDSPGILYWALEADTDLEYVTHYNLDGLNPYQSPIRYGSFYYSNEDPYAVICNTSENMIFLQTHNRWRIDHLCQWAQDLVGDFLVEHAQPITNGSLDEDHIKYYASLPLPPRSEDDEEDSEEDEPQSPPTSRNR</sequence>
<name>A0A0D7B0H4_9AGAR</name>
<evidence type="ECO:0000256" key="1">
    <source>
        <dbReference type="SAM" id="MobiDB-lite"/>
    </source>
</evidence>
<reference evidence="2 3" key="1">
    <citation type="journal article" date="2015" name="Fungal Genet. Biol.">
        <title>Evolution of novel wood decay mechanisms in Agaricales revealed by the genome sequences of Fistulina hepatica and Cylindrobasidium torrendii.</title>
        <authorList>
            <person name="Floudas D."/>
            <person name="Held B.W."/>
            <person name="Riley R."/>
            <person name="Nagy L.G."/>
            <person name="Koehler G."/>
            <person name="Ransdell A.S."/>
            <person name="Younus H."/>
            <person name="Chow J."/>
            <person name="Chiniquy J."/>
            <person name="Lipzen A."/>
            <person name="Tritt A."/>
            <person name="Sun H."/>
            <person name="Haridas S."/>
            <person name="LaButti K."/>
            <person name="Ohm R.A."/>
            <person name="Kues U."/>
            <person name="Blanchette R.A."/>
            <person name="Grigoriev I.V."/>
            <person name="Minto R.E."/>
            <person name="Hibbett D.S."/>
        </authorList>
    </citation>
    <scope>NUCLEOTIDE SEQUENCE [LARGE SCALE GENOMIC DNA]</scope>
    <source>
        <strain evidence="2 3">FP15055 ss-10</strain>
    </source>
</reference>
<dbReference type="EMBL" id="KN880660">
    <property type="protein sequence ID" value="KIY63977.1"/>
    <property type="molecule type" value="Genomic_DNA"/>
</dbReference>
<feature type="region of interest" description="Disordered" evidence="1">
    <location>
        <begin position="108"/>
        <end position="137"/>
    </location>
</feature>
<proteinExistence type="predicted"/>
<accession>A0A0D7B0H4</accession>
<evidence type="ECO:0000313" key="3">
    <source>
        <dbReference type="Proteomes" id="UP000054007"/>
    </source>
</evidence>
<feature type="compositionally biased region" description="Acidic residues" evidence="1">
    <location>
        <begin position="117"/>
        <end position="128"/>
    </location>
</feature>
<organism evidence="2 3">
    <name type="scientific">Cylindrobasidium torrendii FP15055 ss-10</name>
    <dbReference type="NCBI Taxonomy" id="1314674"/>
    <lineage>
        <taxon>Eukaryota</taxon>
        <taxon>Fungi</taxon>
        <taxon>Dikarya</taxon>
        <taxon>Basidiomycota</taxon>
        <taxon>Agaricomycotina</taxon>
        <taxon>Agaricomycetes</taxon>
        <taxon>Agaricomycetidae</taxon>
        <taxon>Agaricales</taxon>
        <taxon>Marasmiineae</taxon>
        <taxon>Physalacriaceae</taxon>
        <taxon>Cylindrobasidium</taxon>
    </lineage>
</organism>
<dbReference type="AlphaFoldDB" id="A0A0D7B0H4"/>
<evidence type="ECO:0000313" key="2">
    <source>
        <dbReference type="EMBL" id="KIY63977.1"/>
    </source>
</evidence>
<dbReference type="Proteomes" id="UP000054007">
    <property type="component" value="Unassembled WGS sequence"/>
</dbReference>